<protein>
    <submittedName>
        <fullName evidence="2">Uncharacterized protein</fullName>
    </submittedName>
</protein>
<dbReference type="EMBL" id="QKWP01004760">
    <property type="protein sequence ID" value="RIB00237.1"/>
    <property type="molecule type" value="Genomic_DNA"/>
</dbReference>
<dbReference type="Proteomes" id="UP000266673">
    <property type="component" value="Unassembled WGS sequence"/>
</dbReference>
<keyword evidence="1" id="KW-1133">Transmembrane helix</keyword>
<keyword evidence="1" id="KW-0472">Membrane</keyword>
<proteinExistence type="predicted"/>
<comment type="caution">
    <text evidence="2">The sequence shown here is derived from an EMBL/GenBank/DDBJ whole genome shotgun (WGS) entry which is preliminary data.</text>
</comment>
<evidence type="ECO:0000313" key="2">
    <source>
        <dbReference type="EMBL" id="RIB00237.1"/>
    </source>
</evidence>
<feature type="transmembrane region" description="Helical" evidence="1">
    <location>
        <begin position="27"/>
        <end position="50"/>
    </location>
</feature>
<evidence type="ECO:0000256" key="1">
    <source>
        <dbReference type="SAM" id="Phobius"/>
    </source>
</evidence>
<keyword evidence="1" id="KW-0812">Transmembrane</keyword>
<organism evidence="2 3">
    <name type="scientific">Gigaspora rosea</name>
    <dbReference type="NCBI Taxonomy" id="44941"/>
    <lineage>
        <taxon>Eukaryota</taxon>
        <taxon>Fungi</taxon>
        <taxon>Fungi incertae sedis</taxon>
        <taxon>Mucoromycota</taxon>
        <taxon>Glomeromycotina</taxon>
        <taxon>Glomeromycetes</taxon>
        <taxon>Diversisporales</taxon>
        <taxon>Gigasporaceae</taxon>
        <taxon>Gigaspora</taxon>
    </lineage>
</organism>
<dbReference type="AlphaFoldDB" id="A0A397TU78"/>
<evidence type="ECO:0000313" key="3">
    <source>
        <dbReference type="Proteomes" id="UP000266673"/>
    </source>
</evidence>
<sequence length="64" mass="7151">MRFRIREYSPRSTLVLRWSAEIGHRECVVGAVIGVVENIVVASFVVIVLLEPWCKLVDLGVVAV</sequence>
<gene>
    <name evidence="2" type="ORF">C2G38_2235053</name>
</gene>
<keyword evidence="3" id="KW-1185">Reference proteome</keyword>
<accession>A0A397TU78</accession>
<name>A0A397TU78_9GLOM</name>
<reference evidence="2 3" key="1">
    <citation type="submission" date="2018-06" db="EMBL/GenBank/DDBJ databases">
        <title>Comparative genomics reveals the genomic features of Rhizophagus irregularis, R. cerebriforme, R. diaphanum and Gigaspora rosea, and their symbiotic lifestyle signature.</title>
        <authorList>
            <person name="Morin E."/>
            <person name="San Clemente H."/>
            <person name="Chen E.C.H."/>
            <person name="De La Providencia I."/>
            <person name="Hainaut M."/>
            <person name="Kuo A."/>
            <person name="Kohler A."/>
            <person name="Murat C."/>
            <person name="Tang N."/>
            <person name="Roy S."/>
            <person name="Loubradou J."/>
            <person name="Henrissat B."/>
            <person name="Grigoriev I.V."/>
            <person name="Corradi N."/>
            <person name="Roux C."/>
            <person name="Martin F.M."/>
        </authorList>
    </citation>
    <scope>NUCLEOTIDE SEQUENCE [LARGE SCALE GENOMIC DNA]</scope>
    <source>
        <strain evidence="2 3">DAOM 194757</strain>
    </source>
</reference>